<sequence length="72" mass="8020">MSLISDPVRHDTDAPAPAGADDADVAMRANDAIRDFLWERKTRPLRPEERIEYRRLLGVYLGALRGEIGTAA</sequence>
<protein>
    <submittedName>
        <fullName evidence="2">Uncharacterized protein</fullName>
    </submittedName>
</protein>
<name>A0A4Z0GG93_9ACTN</name>
<evidence type="ECO:0000313" key="3">
    <source>
        <dbReference type="Proteomes" id="UP000297948"/>
    </source>
</evidence>
<accession>A0A4Z0GG93</accession>
<comment type="caution">
    <text evidence="2">The sequence shown here is derived from an EMBL/GenBank/DDBJ whole genome shotgun (WGS) entry which is preliminary data.</text>
</comment>
<feature type="region of interest" description="Disordered" evidence="1">
    <location>
        <begin position="1"/>
        <end position="23"/>
    </location>
</feature>
<evidence type="ECO:0000313" key="2">
    <source>
        <dbReference type="EMBL" id="TGA94521.1"/>
    </source>
</evidence>
<dbReference type="EMBL" id="SRID01000342">
    <property type="protein sequence ID" value="TGA94521.1"/>
    <property type="molecule type" value="Genomic_DNA"/>
</dbReference>
<reference evidence="2 3" key="1">
    <citation type="submission" date="2019-03" db="EMBL/GenBank/DDBJ databases">
        <authorList>
            <person name="Gonzalez-Pimentel J.L."/>
        </authorList>
    </citation>
    <scope>NUCLEOTIDE SEQUENCE [LARGE SCALE GENOMIC DNA]</scope>
    <source>
        <strain evidence="2 3">JCM 31289</strain>
    </source>
</reference>
<proteinExistence type="predicted"/>
<dbReference type="Proteomes" id="UP000297948">
    <property type="component" value="Unassembled WGS sequence"/>
</dbReference>
<keyword evidence="3" id="KW-1185">Reference proteome</keyword>
<gene>
    <name evidence="2" type="ORF">E4099_26045</name>
</gene>
<evidence type="ECO:0000256" key="1">
    <source>
        <dbReference type="SAM" id="MobiDB-lite"/>
    </source>
</evidence>
<dbReference type="AlphaFoldDB" id="A0A4Z0GG93"/>
<dbReference type="RefSeq" id="WP_135341560.1">
    <property type="nucleotide sequence ID" value="NZ_SRID01000342.1"/>
</dbReference>
<organism evidence="2 3">
    <name type="scientific">Streptomyces palmae</name>
    <dbReference type="NCBI Taxonomy" id="1701085"/>
    <lineage>
        <taxon>Bacteria</taxon>
        <taxon>Bacillati</taxon>
        <taxon>Actinomycetota</taxon>
        <taxon>Actinomycetes</taxon>
        <taxon>Kitasatosporales</taxon>
        <taxon>Streptomycetaceae</taxon>
        <taxon>Streptomyces</taxon>
    </lineage>
</organism>